<organism evidence="2 3">
    <name type="scientific">Marinimicrococcus flavescens</name>
    <dbReference type="NCBI Taxonomy" id="3031815"/>
    <lineage>
        <taxon>Bacteria</taxon>
        <taxon>Pseudomonadati</taxon>
        <taxon>Pseudomonadota</taxon>
        <taxon>Alphaproteobacteria</taxon>
        <taxon>Geminicoccales</taxon>
        <taxon>Geminicoccaceae</taxon>
        <taxon>Marinimicrococcus</taxon>
    </lineage>
</organism>
<dbReference type="SMART" id="SM00986">
    <property type="entry name" value="UDG"/>
    <property type="match status" value="1"/>
</dbReference>
<dbReference type="EMBL" id="JARGEQ010000091">
    <property type="protein sequence ID" value="MDF1586551.1"/>
    <property type="molecule type" value="Genomic_DNA"/>
</dbReference>
<evidence type="ECO:0000259" key="1">
    <source>
        <dbReference type="SMART" id="SM00986"/>
    </source>
</evidence>
<proteinExistence type="predicted"/>
<evidence type="ECO:0000313" key="2">
    <source>
        <dbReference type="EMBL" id="MDF1586551.1"/>
    </source>
</evidence>
<dbReference type="Proteomes" id="UP001301140">
    <property type="component" value="Unassembled WGS sequence"/>
</dbReference>
<dbReference type="SUPFAM" id="SSF52141">
    <property type="entry name" value="Uracil-DNA glycosylase-like"/>
    <property type="match status" value="1"/>
</dbReference>
<dbReference type="PANTHER" id="PTHR42160">
    <property type="entry name" value="URACIL-DNA GLYCOSYLASE SUPERFAMILY PROTEIN"/>
    <property type="match status" value="1"/>
</dbReference>
<evidence type="ECO:0000313" key="3">
    <source>
        <dbReference type="Proteomes" id="UP001301140"/>
    </source>
</evidence>
<dbReference type="InterPro" id="IPR036895">
    <property type="entry name" value="Uracil-DNA_glycosylase-like_sf"/>
</dbReference>
<keyword evidence="3" id="KW-1185">Reference proteome</keyword>
<dbReference type="Pfam" id="PF03167">
    <property type="entry name" value="UDG"/>
    <property type="match status" value="1"/>
</dbReference>
<sequence>MDIDSDAGAPAAGTDPCIENLLAKIRACTACAAHLPLGPRPVVRASPTARVLIVGQAPGTRVHDTGIPWNDPSGDRLRAWMGVDRATFYDERRFAIVPMGFCYPGRAASGDMPPRPECAPLWHGRLLARMPELRLVLLAGSYAHRWYLGGHRKGSLTETVRAFRSMPERFVPLPHPSGRNNGWFKRHPWFDEELVPELRRKLASALPELASAREPRPDGS</sequence>
<protein>
    <submittedName>
        <fullName evidence="2">Uracil-DNA glycosylase family protein</fullName>
    </submittedName>
</protein>
<dbReference type="CDD" id="cd10033">
    <property type="entry name" value="UDG_like"/>
    <property type="match status" value="1"/>
</dbReference>
<dbReference type="InterPro" id="IPR005122">
    <property type="entry name" value="Uracil-DNA_glycosylase-like"/>
</dbReference>
<dbReference type="SMART" id="SM00987">
    <property type="entry name" value="UreE_C"/>
    <property type="match status" value="1"/>
</dbReference>
<dbReference type="AlphaFoldDB" id="A0AAP3XRB9"/>
<feature type="domain" description="Uracil-DNA glycosylase-like" evidence="1">
    <location>
        <begin position="42"/>
        <end position="199"/>
    </location>
</feature>
<dbReference type="PANTHER" id="PTHR42160:SF1">
    <property type="entry name" value="URACIL-DNA GLYCOSYLASE SUPERFAMILY PROTEIN"/>
    <property type="match status" value="1"/>
</dbReference>
<comment type="caution">
    <text evidence="2">The sequence shown here is derived from an EMBL/GenBank/DDBJ whole genome shotgun (WGS) entry which is preliminary data.</text>
</comment>
<reference evidence="2 3" key="1">
    <citation type="submission" date="2023-03" db="EMBL/GenBank/DDBJ databases">
        <title>YIM 152171 draft genome.</title>
        <authorList>
            <person name="Yang Z."/>
        </authorList>
    </citation>
    <scope>NUCLEOTIDE SEQUENCE [LARGE SCALE GENOMIC DNA]</scope>
    <source>
        <strain evidence="2 3">YIM 152171</strain>
    </source>
</reference>
<accession>A0AAP3XRB9</accession>
<dbReference type="Gene3D" id="3.40.470.10">
    <property type="entry name" value="Uracil-DNA glycosylase-like domain"/>
    <property type="match status" value="1"/>
</dbReference>
<dbReference type="InterPro" id="IPR047124">
    <property type="entry name" value="HI_0220.2"/>
</dbReference>
<dbReference type="RefSeq" id="WP_327788966.1">
    <property type="nucleotide sequence ID" value="NZ_JARGEQ010000091.1"/>
</dbReference>
<gene>
    <name evidence="2" type="ORF">PZ740_09155</name>
</gene>
<name>A0AAP3XRB9_9PROT</name>